<evidence type="ECO:0000313" key="2">
    <source>
        <dbReference type="Proteomes" id="UP001059597"/>
    </source>
</evidence>
<dbReference type="EMBL" id="AP026073">
    <property type="protein sequence ID" value="BDM68345.1"/>
    <property type="molecule type" value="Genomic_DNA"/>
</dbReference>
<evidence type="ECO:0000313" key="1">
    <source>
        <dbReference type="EMBL" id="BDM68345.1"/>
    </source>
</evidence>
<gene>
    <name evidence="1" type="ORF">HEK616_18320</name>
</gene>
<dbReference type="Proteomes" id="UP001059597">
    <property type="component" value="Chromosome"/>
</dbReference>
<name>A0ABN6QTY0_STRNI</name>
<proteinExistence type="predicted"/>
<protein>
    <submittedName>
        <fullName evidence="1">Uncharacterized protein</fullName>
    </submittedName>
</protein>
<sequence>MNAVGAAVLSEVQKEVLDEVLVGVPYNSASQFHEYFGTRAAPPRFGQSCAWQSFTAGRLVAERSGITAEYPIDGRHVAAVYRRAEGLDILDPYLLHAEPLRLDRAAATDGVVQLTVDAYPFRVKKDGSPAPSRVRATWTLDDDAVRLDYLRYSPRRGHNIASRSFVLRPESQLETVPPAADWVRPLLVHPEQHSVSVRVLHPVSRQMAELVLPLAGRPAGVAEDSLLMLTKDNQGAVATHGDARFRRDLEVVADAVGAPQDDVVAFLLEAAAIHRAAAPAGLVLAPYSLEDE</sequence>
<accession>A0ABN6QTY0</accession>
<reference evidence="1" key="1">
    <citation type="submission" date="2022-06" db="EMBL/GenBank/DDBJ databases">
        <title>Complete genome sequence of Streptomyces nigrescens HEK616.</title>
        <authorList>
            <person name="Asamizu S."/>
            <person name="Onaka H."/>
        </authorList>
    </citation>
    <scope>NUCLEOTIDE SEQUENCE</scope>
    <source>
        <strain evidence="1">HEK616</strain>
    </source>
</reference>
<organism evidence="1 2">
    <name type="scientific">Streptomyces nigrescens</name>
    <dbReference type="NCBI Taxonomy" id="1920"/>
    <lineage>
        <taxon>Bacteria</taxon>
        <taxon>Bacillati</taxon>
        <taxon>Actinomycetota</taxon>
        <taxon>Actinomycetes</taxon>
        <taxon>Kitasatosporales</taxon>
        <taxon>Streptomycetaceae</taxon>
        <taxon>Streptomyces</taxon>
    </lineage>
</organism>
<keyword evidence="2" id="KW-1185">Reference proteome</keyword>
<dbReference type="RefSeq" id="WP_261952368.1">
    <property type="nucleotide sequence ID" value="NZ_AP026073.1"/>
</dbReference>